<evidence type="ECO:0000256" key="4">
    <source>
        <dbReference type="ARBA" id="ARBA00023125"/>
    </source>
</evidence>
<dbReference type="GO" id="GO:0000976">
    <property type="term" value="F:transcription cis-regulatory region binding"/>
    <property type="evidence" value="ECO:0007669"/>
    <property type="project" value="TreeGrafter"/>
</dbReference>
<dbReference type="GO" id="GO:0000156">
    <property type="term" value="F:phosphorelay response regulator activity"/>
    <property type="evidence" value="ECO:0007669"/>
    <property type="project" value="TreeGrafter"/>
</dbReference>
<dbReference type="PROSITE" id="PS51755">
    <property type="entry name" value="OMPR_PHOB"/>
    <property type="match status" value="1"/>
</dbReference>
<sequence length="255" mass="28441">MHQHRIIIVEDDGVTRLMLQLELQQAGYLTIGVPDPQTALDFLRHTHFDLLITDLDLPSMNGLQFISEARTLVPQIAVVILTATASLSSAVAALNQQVQRYLIKPMAPDVLLQHVNTILAQPARIAEGRQLYQTQHRLQAHDAIIQVGPLRIDPLRHRVTVACNGEQIALSHGEFELLHYLATHRGHVVSAQAIAHDVLHYPCSTQEARDLSKSRIHSLRRKFAGHACIAHLIANVRGAGYRLLDDDEIEACQSY</sequence>
<evidence type="ECO:0000313" key="10">
    <source>
        <dbReference type="EMBL" id="EFO80966.1"/>
    </source>
</evidence>
<keyword evidence="5" id="KW-0804">Transcription</keyword>
<keyword evidence="2" id="KW-0902">Two-component regulatory system</keyword>
<dbReference type="CDD" id="cd00156">
    <property type="entry name" value="REC"/>
    <property type="match status" value="1"/>
</dbReference>
<reference evidence="10 11" key="1">
    <citation type="journal article" date="2011" name="J. Bacteriol.">
        <title>Draft genome sequence of the anoxygenic filamentous phototrophic bacterium Oscillochloris trichoides subsp. DG-6.</title>
        <authorList>
            <person name="Kuznetsov B.B."/>
            <person name="Ivanovsky R.N."/>
            <person name="Keppen O.I."/>
            <person name="Sukhacheva M.V."/>
            <person name="Bumazhkin B.K."/>
            <person name="Patutina E.O."/>
            <person name="Beletsky A.V."/>
            <person name="Mardanov A.V."/>
            <person name="Baslerov R.V."/>
            <person name="Panteleeva A.N."/>
            <person name="Kolganova T.V."/>
            <person name="Ravin N.V."/>
            <person name="Skryabin K.G."/>
        </authorList>
    </citation>
    <scope>NUCLEOTIDE SEQUENCE [LARGE SCALE GENOMIC DNA]</scope>
    <source>
        <strain evidence="10 11">DG-6</strain>
    </source>
</reference>
<organism evidence="10 11">
    <name type="scientific">Oscillochloris trichoides DG-6</name>
    <dbReference type="NCBI Taxonomy" id="765420"/>
    <lineage>
        <taxon>Bacteria</taxon>
        <taxon>Bacillati</taxon>
        <taxon>Chloroflexota</taxon>
        <taxon>Chloroflexia</taxon>
        <taxon>Chloroflexales</taxon>
        <taxon>Chloroflexineae</taxon>
        <taxon>Oscillochloridaceae</taxon>
        <taxon>Oscillochloris</taxon>
    </lineage>
</organism>
<feature type="modified residue" description="4-aspartylphosphate" evidence="6">
    <location>
        <position position="54"/>
    </location>
</feature>
<dbReference type="Pfam" id="PF00072">
    <property type="entry name" value="Response_reg"/>
    <property type="match status" value="1"/>
</dbReference>
<dbReference type="OrthoDB" id="9788090at2"/>
<keyword evidence="4 7" id="KW-0238">DNA-binding</keyword>
<gene>
    <name evidence="10" type="ORF">OSCT_1197</name>
</gene>
<evidence type="ECO:0000256" key="3">
    <source>
        <dbReference type="ARBA" id="ARBA00023015"/>
    </source>
</evidence>
<evidence type="ECO:0000256" key="7">
    <source>
        <dbReference type="PROSITE-ProRule" id="PRU01091"/>
    </source>
</evidence>
<keyword evidence="1 6" id="KW-0597">Phosphoprotein</keyword>
<feature type="domain" description="Response regulatory" evidence="8">
    <location>
        <begin position="5"/>
        <end position="119"/>
    </location>
</feature>
<dbReference type="Pfam" id="PF00486">
    <property type="entry name" value="Trans_reg_C"/>
    <property type="match status" value="1"/>
</dbReference>
<dbReference type="Gene3D" id="3.40.50.2300">
    <property type="match status" value="1"/>
</dbReference>
<evidence type="ECO:0000256" key="6">
    <source>
        <dbReference type="PROSITE-ProRule" id="PRU00169"/>
    </source>
</evidence>
<dbReference type="Proteomes" id="UP000054010">
    <property type="component" value="Unassembled WGS sequence"/>
</dbReference>
<dbReference type="GO" id="GO:0032993">
    <property type="term" value="C:protein-DNA complex"/>
    <property type="evidence" value="ECO:0007669"/>
    <property type="project" value="TreeGrafter"/>
</dbReference>
<evidence type="ECO:0000313" key="11">
    <source>
        <dbReference type="Proteomes" id="UP000054010"/>
    </source>
</evidence>
<dbReference type="InterPro" id="IPR036388">
    <property type="entry name" value="WH-like_DNA-bd_sf"/>
</dbReference>
<evidence type="ECO:0000256" key="1">
    <source>
        <dbReference type="ARBA" id="ARBA00022553"/>
    </source>
</evidence>
<evidence type="ECO:0000256" key="2">
    <source>
        <dbReference type="ARBA" id="ARBA00023012"/>
    </source>
</evidence>
<dbReference type="EMBL" id="ADVR01000033">
    <property type="protein sequence ID" value="EFO80966.1"/>
    <property type="molecule type" value="Genomic_DNA"/>
</dbReference>
<dbReference type="GO" id="GO:0005829">
    <property type="term" value="C:cytosol"/>
    <property type="evidence" value="ECO:0007669"/>
    <property type="project" value="TreeGrafter"/>
</dbReference>
<dbReference type="InterPro" id="IPR016032">
    <property type="entry name" value="Sig_transdc_resp-reg_C-effctor"/>
</dbReference>
<dbReference type="SUPFAM" id="SSF46894">
    <property type="entry name" value="C-terminal effector domain of the bipartite response regulators"/>
    <property type="match status" value="1"/>
</dbReference>
<evidence type="ECO:0000259" key="8">
    <source>
        <dbReference type="PROSITE" id="PS50110"/>
    </source>
</evidence>
<dbReference type="InterPro" id="IPR001867">
    <property type="entry name" value="OmpR/PhoB-type_DNA-bd"/>
</dbReference>
<name>E1ICZ6_9CHLR</name>
<protein>
    <submittedName>
        <fullName evidence="10">Two component transcriptional regulator</fullName>
    </submittedName>
</protein>
<dbReference type="SUPFAM" id="SSF52172">
    <property type="entry name" value="CheY-like"/>
    <property type="match status" value="1"/>
</dbReference>
<feature type="domain" description="OmpR/PhoB-type" evidence="9">
    <location>
        <begin position="142"/>
        <end position="245"/>
    </location>
</feature>
<dbReference type="Gene3D" id="1.10.10.10">
    <property type="entry name" value="Winged helix-like DNA-binding domain superfamily/Winged helix DNA-binding domain"/>
    <property type="match status" value="1"/>
</dbReference>
<evidence type="ECO:0000259" key="9">
    <source>
        <dbReference type="PROSITE" id="PS51755"/>
    </source>
</evidence>
<dbReference type="eggNOG" id="COG0745">
    <property type="taxonomic scope" value="Bacteria"/>
</dbReference>
<feature type="DNA-binding region" description="OmpR/PhoB-type" evidence="7">
    <location>
        <begin position="142"/>
        <end position="245"/>
    </location>
</feature>
<comment type="caution">
    <text evidence="10">The sequence shown here is derived from an EMBL/GenBank/DDBJ whole genome shotgun (WGS) entry which is preliminary data.</text>
</comment>
<dbReference type="SMART" id="SM00448">
    <property type="entry name" value="REC"/>
    <property type="match status" value="1"/>
</dbReference>
<evidence type="ECO:0000256" key="5">
    <source>
        <dbReference type="ARBA" id="ARBA00023163"/>
    </source>
</evidence>
<dbReference type="InterPro" id="IPR039420">
    <property type="entry name" value="WalR-like"/>
</dbReference>
<dbReference type="STRING" id="765420.OSCT_1197"/>
<dbReference type="HOGENOM" id="CLU_000445_30_4_0"/>
<dbReference type="InterPro" id="IPR011006">
    <property type="entry name" value="CheY-like_superfamily"/>
</dbReference>
<dbReference type="AlphaFoldDB" id="E1ICZ6"/>
<dbReference type="CDD" id="cd00383">
    <property type="entry name" value="trans_reg_C"/>
    <property type="match status" value="1"/>
</dbReference>
<dbReference type="SMART" id="SM00862">
    <property type="entry name" value="Trans_reg_C"/>
    <property type="match status" value="1"/>
</dbReference>
<dbReference type="GO" id="GO:0006355">
    <property type="term" value="P:regulation of DNA-templated transcription"/>
    <property type="evidence" value="ECO:0007669"/>
    <property type="project" value="InterPro"/>
</dbReference>
<dbReference type="InterPro" id="IPR001789">
    <property type="entry name" value="Sig_transdc_resp-reg_receiver"/>
</dbReference>
<dbReference type="PANTHER" id="PTHR48111">
    <property type="entry name" value="REGULATOR OF RPOS"/>
    <property type="match status" value="1"/>
</dbReference>
<keyword evidence="3" id="KW-0805">Transcription regulation</keyword>
<accession>E1ICZ6</accession>
<dbReference type="PROSITE" id="PS50110">
    <property type="entry name" value="RESPONSE_REGULATORY"/>
    <property type="match status" value="1"/>
</dbReference>
<proteinExistence type="predicted"/>
<keyword evidence="11" id="KW-1185">Reference proteome</keyword>
<dbReference type="PANTHER" id="PTHR48111:SF1">
    <property type="entry name" value="TWO-COMPONENT RESPONSE REGULATOR ORR33"/>
    <property type="match status" value="1"/>
</dbReference>